<dbReference type="AlphaFoldDB" id="A0A0R3SVS5"/>
<dbReference type="EMBL" id="UYSG01011374">
    <property type="protein sequence ID" value="VDL62119.1"/>
    <property type="molecule type" value="Genomic_DNA"/>
</dbReference>
<keyword evidence="1" id="KW-0732">Signal</keyword>
<reference evidence="6" key="1">
    <citation type="submission" date="2017-02" db="UniProtKB">
        <authorList>
            <consortium name="WormBaseParasite"/>
        </authorList>
    </citation>
    <scope>IDENTIFICATION</scope>
</reference>
<name>A0A0R3SVS5_HYMDI</name>
<reference evidence="3 5" key="3">
    <citation type="submission" date="2019-07" db="EMBL/GenBank/DDBJ databases">
        <authorList>
            <person name="Jastrzebski P J."/>
            <person name="Paukszto L."/>
            <person name="Jastrzebski P J."/>
        </authorList>
    </citation>
    <scope>NUCLEOTIDE SEQUENCE [LARGE SCALE GENOMIC DNA]</scope>
    <source>
        <strain evidence="3 5">WMS-il1</strain>
    </source>
</reference>
<dbReference type="WBParaSite" id="HDID_0000970601-mRNA-1">
    <property type="protein sequence ID" value="HDID_0000970601-mRNA-1"/>
    <property type="gene ID" value="HDID_0000970601"/>
</dbReference>
<feature type="signal peptide" evidence="1">
    <location>
        <begin position="1"/>
        <end position="21"/>
    </location>
</feature>
<evidence type="ECO:0000313" key="3">
    <source>
        <dbReference type="EMBL" id="VUZ52162.1"/>
    </source>
</evidence>
<dbReference type="Proteomes" id="UP000321570">
    <property type="component" value="Unassembled WGS sequence"/>
</dbReference>
<protein>
    <submittedName>
        <fullName evidence="6">Nuclear transport factor 2 family protein</fullName>
    </submittedName>
</protein>
<evidence type="ECO:0000313" key="4">
    <source>
        <dbReference type="Proteomes" id="UP000274504"/>
    </source>
</evidence>
<feature type="chain" id="PRO_5044546588" evidence="1">
    <location>
        <begin position="22"/>
        <end position="435"/>
    </location>
</feature>
<evidence type="ECO:0000313" key="5">
    <source>
        <dbReference type="Proteomes" id="UP000321570"/>
    </source>
</evidence>
<organism evidence="6">
    <name type="scientific">Hymenolepis diminuta</name>
    <name type="common">Rat tapeworm</name>
    <dbReference type="NCBI Taxonomy" id="6216"/>
    <lineage>
        <taxon>Eukaryota</taxon>
        <taxon>Metazoa</taxon>
        <taxon>Spiralia</taxon>
        <taxon>Lophotrochozoa</taxon>
        <taxon>Platyhelminthes</taxon>
        <taxon>Cestoda</taxon>
        <taxon>Eucestoda</taxon>
        <taxon>Cyclophyllidea</taxon>
        <taxon>Hymenolepididae</taxon>
        <taxon>Hymenolepis</taxon>
    </lineage>
</organism>
<reference evidence="2 4" key="2">
    <citation type="submission" date="2018-11" db="EMBL/GenBank/DDBJ databases">
        <authorList>
            <consortium name="Pathogen Informatics"/>
        </authorList>
    </citation>
    <scope>NUCLEOTIDE SEQUENCE [LARGE SCALE GENOMIC DNA]</scope>
</reference>
<dbReference type="EMBL" id="CABIJS010000466">
    <property type="protein sequence ID" value="VUZ52162.1"/>
    <property type="molecule type" value="Genomic_DNA"/>
</dbReference>
<evidence type="ECO:0000313" key="2">
    <source>
        <dbReference type="EMBL" id="VDL62119.1"/>
    </source>
</evidence>
<dbReference type="OrthoDB" id="10587968at2759"/>
<keyword evidence="5" id="KW-1185">Reference proteome</keyword>
<dbReference type="Proteomes" id="UP000274504">
    <property type="component" value="Unassembled WGS sequence"/>
</dbReference>
<gene>
    <name evidence="2" type="ORF">HDID_LOCUS9704</name>
    <name evidence="3" type="ORF">WMSIL1_LOCUS10717</name>
</gene>
<evidence type="ECO:0000256" key="1">
    <source>
        <dbReference type="SAM" id="SignalP"/>
    </source>
</evidence>
<sequence>MKSHWCFLSAALLFATVLATGQYVSVDEYGKPLSKTAQKEIHQNIITVRDALDQKVGDDALLKKIMGFKYIEETYAYMKIDVINRLWWESHDVDKMFSFLKPKTLYYVFYNKLYGWYVNERINESPKVWEKINYYYFGWIDGEGNWREGFGSNPSTTTPTTPLTNTTSTALPKTSVGVNNQFENYHKNDTIPPPTLPDDPGPFNEEIRSLIFQTMPDLHINAINTLHAFDWTFTEYILNNAKFPGKLMQGMNSNTLKWVTTYVPSFPEILAKSDVHTIYDFFGKVPYPCQYFQSLEKSIRSRLAFKYGWLLNCEPPTTTTTTTTTTTPKTTTTKVSTPAPKPLFTIEILQTLRVKVPNFGLLLEIVPFEKFDSNNRKAVALIHLLMNMNDEDAKKANALFDKLDLNTPAKEAADIFFKGVKEFSGALTIYEFIVN</sequence>
<accession>A0A0R3SVS5</accession>
<evidence type="ECO:0000313" key="6">
    <source>
        <dbReference type="WBParaSite" id="HDID_0000970601-mRNA-1"/>
    </source>
</evidence>
<proteinExistence type="predicted"/>